<dbReference type="InterPro" id="IPR040239">
    <property type="entry name" value="HcpB-like"/>
</dbReference>
<dbReference type="STRING" id="6945.B7PEI5"/>
<name>B7PEI5_IXOSC</name>
<evidence type="ECO:0000313" key="5">
    <source>
        <dbReference type="Proteomes" id="UP000001555"/>
    </source>
</evidence>
<reference evidence="4" key="2">
    <citation type="submission" date="2020-05" db="UniProtKB">
        <authorList>
            <consortium name="EnsemblMetazoa"/>
        </authorList>
    </citation>
    <scope>IDENTIFICATION</scope>
    <source>
        <strain evidence="4">wikel</strain>
    </source>
</reference>
<evidence type="ECO:0007829" key="6">
    <source>
        <dbReference type="PeptideAtlas" id="B7PEI5"/>
    </source>
</evidence>
<evidence type="ECO:0000313" key="4">
    <source>
        <dbReference type="EnsemblMetazoa" id="ISCW018113-PA"/>
    </source>
</evidence>
<dbReference type="SUPFAM" id="SSF81901">
    <property type="entry name" value="HCP-like"/>
    <property type="match status" value="1"/>
</dbReference>
<dbReference type="VEuPathDB" id="VectorBase:ISCI018113"/>
<feature type="non-terminal residue" evidence="3">
    <location>
        <position position="1"/>
    </location>
</feature>
<keyword evidence="6" id="KW-1267">Proteomics identification</keyword>
<dbReference type="PaxDb" id="6945-B7PEI5"/>
<dbReference type="InterPro" id="IPR011990">
    <property type="entry name" value="TPR-like_helical_dom_sf"/>
</dbReference>
<dbReference type="SMART" id="SM00671">
    <property type="entry name" value="SEL1"/>
    <property type="match status" value="5"/>
</dbReference>
<dbReference type="Proteomes" id="UP000001555">
    <property type="component" value="Unassembled WGS sequence"/>
</dbReference>
<dbReference type="Pfam" id="PF08238">
    <property type="entry name" value="Sel1"/>
    <property type="match status" value="4"/>
</dbReference>
<dbReference type="Gene3D" id="1.25.40.10">
    <property type="entry name" value="Tetratricopeptide repeat domain"/>
    <property type="match status" value="1"/>
</dbReference>
<dbReference type="GO" id="GO:0005758">
    <property type="term" value="C:mitochondrial intermembrane space"/>
    <property type="evidence" value="ECO:0000318"/>
    <property type="project" value="GO_Central"/>
</dbReference>
<evidence type="ECO:0008006" key="7">
    <source>
        <dbReference type="Google" id="ProtNLM"/>
    </source>
</evidence>
<dbReference type="FunCoup" id="B7PEI5">
    <property type="interactions" value="332"/>
</dbReference>
<dbReference type="EMBL" id="ABJB010681692">
    <property type="status" value="NOT_ANNOTATED_CDS"/>
    <property type="molecule type" value="Genomic_DNA"/>
</dbReference>
<evidence type="ECO:0000313" key="3">
    <source>
        <dbReference type="EMBL" id="EEC05007.1"/>
    </source>
</evidence>
<organism>
    <name type="scientific">Ixodes scapularis</name>
    <name type="common">Black-legged tick</name>
    <name type="synonym">Deer tick</name>
    <dbReference type="NCBI Taxonomy" id="6945"/>
    <lineage>
        <taxon>Eukaryota</taxon>
        <taxon>Metazoa</taxon>
        <taxon>Ecdysozoa</taxon>
        <taxon>Arthropoda</taxon>
        <taxon>Chelicerata</taxon>
        <taxon>Arachnida</taxon>
        <taxon>Acari</taxon>
        <taxon>Parasitiformes</taxon>
        <taxon>Ixodida</taxon>
        <taxon>Ixodoidea</taxon>
        <taxon>Ixodidae</taxon>
        <taxon>Ixodinae</taxon>
        <taxon>Ixodes</taxon>
    </lineage>
</organism>
<dbReference type="VEuPathDB" id="VectorBase:ISCP_005976"/>
<evidence type="ECO:0000256" key="1">
    <source>
        <dbReference type="ARBA" id="ARBA00008486"/>
    </source>
</evidence>
<keyword evidence="5" id="KW-1185">Reference proteome</keyword>
<reference evidence="3 5" key="1">
    <citation type="submission" date="2008-03" db="EMBL/GenBank/DDBJ databases">
        <title>Annotation of Ixodes scapularis.</title>
        <authorList>
            <consortium name="Ixodes scapularis Genome Project Consortium"/>
            <person name="Caler E."/>
            <person name="Hannick L.I."/>
            <person name="Bidwell S."/>
            <person name="Joardar V."/>
            <person name="Thiagarajan M."/>
            <person name="Amedeo P."/>
            <person name="Galinsky K.J."/>
            <person name="Schobel S."/>
            <person name="Inman J."/>
            <person name="Hostetler J."/>
            <person name="Miller J."/>
            <person name="Hammond M."/>
            <person name="Megy K."/>
            <person name="Lawson D."/>
            <person name="Kodira C."/>
            <person name="Sutton G."/>
            <person name="Meyer J."/>
            <person name="Hill C.A."/>
            <person name="Birren B."/>
            <person name="Nene V."/>
            <person name="Collins F."/>
            <person name="Alarcon-Chaidez F."/>
            <person name="Wikel S."/>
            <person name="Strausberg R."/>
        </authorList>
    </citation>
    <scope>NUCLEOTIDE SEQUENCE [LARGE SCALE GENOMIC DNA]</scope>
    <source>
        <strain evidence="5">Wikel</strain>
        <strain evidence="3">Wikel colony</strain>
    </source>
</reference>
<proteinExistence type="evidence at protein level"/>
<dbReference type="PANTHER" id="PTHR13891:SF1">
    <property type="entry name" value="CYTOCHROME C OXIDASE ASSEMBLY FACTOR 7"/>
    <property type="match status" value="1"/>
</dbReference>
<protein>
    <recommendedName>
        <fullName evidence="7">Cytochrome c oxidase assembly factor 7</fullName>
    </recommendedName>
</protein>
<dbReference type="EnsemblMetazoa" id="ISCW018113-RA">
    <property type="protein sequence ID" value="ISCW018113-PA"/>
    <property type="gene ID" value="ISCW018113"/>
</dbReference>
<dbReference type="OrthoDB" id="272077at2759"/>
<comment type="similarity">
    <text evidence="1">Belongs to the hcp beta-lactamase family.</text>
</comment>
<dbReference type="HOGENOM" id="CLU_000288_36_9_1"/>
<accession>B7PEI5</accession>
<gene>
    <name evidence="3" type="ORF">IscW_ISCW018113</name>
</gene>
<sequence length="234" mass="26594">TMPYDFQKEEDVQEYIKNLGIEYRFECFKEKKPDGCHRLADYLEAIKKEFDKALDVYRTNCDDNKYGKSCFKYGNYKLIGKGQCCTEDKPEALKYYRKGCDAGCAQSCFAVGLMLTSSDAIPGVAKDNRLGMEFLDKACTMGNAEGCFFASGQLIAGDRPGIPRDMRKAFGYTERACELGNMYACSNLSLMYNKGEGVTKDEEKARVYRQKVLDFKDSVQKRQRTIEMEQGITT</sequence>
<dbReference type="InterPro" id="IPR006597">
    <property type="entry name" value="Sel1-like"/>
</dbReference>
<keyword evidence="2" id="KW-0677">Repeat</keyword>
<dbReference type="PANTHER" id="PTHR13891">
    <property type="entry name" value="CYTOCHROME C OXIDASE ASSEMBLY FACTOR 7"/>
    <property type="match status" value="1"/>
</dbReference>
<dbReference type="InParanoid" id="B7PEI5"/>
<dbReference type="VEuPathDB" id="VectorBase:ISCW018113"/>
<dbReference type="AlphaFoldDB" id="B7PEI5"/>
<dbReference type="EMBL" id="DS695319">
    <property type="protein sequence ID" value="EEC05007.1"/>
    <property type="molecule type" value="Genomic_DNA"/>
</dbReference>
<evidence type="ECO:0000256" key="2">
    <source>
        <dbReference type="ARBA" id="ARBA00022737"/>
    </source>
</evidence>